<dbReference type="InterPro" id="IPR041698">
    <property type="entry name" value="Methyltransf_25"/>
</dbReference>
<gene>
    <name evidence="5" type="ORF">GCM10025778_26200</name>
</gene>
<keyword evidence="3" id="KW-0949">S-adenosyl-L-methionine</keyword>
<keyword evidence="1" id="KW-0489">Methyltransferase</keyword>
<reference evidence="6" key="1">
    <citation type="journal article" date="2019" name="Int. J. Syst. Evol. Microbiol.">
        <title>The Global Catalogue of Microorganisms (GCM) 10K type strain sequencing project: providing services to taxonomists for standard genome sequencing and annotation.</title>
        <authorList>
            <consortium name="The Broad Institute Genomics Platform"/>
            <consortium name="The Broad Institute Genome Sequencing Center for Infectious Disease"/>
            <person name="Wu L."/>
            <person name="Ma J."/>
        </authorList>
    </citation>
    <scope>NUCLEOTIDE SEQUENCE [LARGE SCALE GENOMIC DNA]</scope>
    <source>
        <strain evidence="6">JCM 18952</strain>
    </source>
</reference>
<evidence type="ECO:0000313" key="5">
    <source>
        <dbReference type="EMBL" id="GAA5228087.1"/>
    </source>
</evidence>
<name>A0ABP9TQX5_9MICC</name>
<sequence length="155" mass="16042">MLDAGCGTGRVGGALAARGHHVTGVDLDRELLGAARIDHPDSRWMQGNLETLELLDRSGNQETFDGVICPGNVLAFVAPGTAGKVLRSLAAHLAPGGRVVVGFSPLKGYSVASFETDAAAAGLGITARFSSWDMRSITPGADFVVALLDPEQTVN</sequence>
<evidence type="ECO:0000259" key="4">
    <source>
        <dbReference type="Pfam" id="PF13649"/>
    </source>
</evidence>
<dbReference type="Gene3D" id="3.40.50.150">
    <property type="entry name" value="Vaccinia Virus protein VP39"/>
    <property type="match status" value="1"/>
</dbReference>
<evidence type="ECO:0000256" key="3">
    <source>
        <dbReference type="ARBA" id="ARBA00022691"/>
    </source>
</evidence>
<keyword evidence="6" id="KW-1185">Reference proteome</keyword>
<dbReference type="Proteomes" id="UP001501257">
    <property type="component" value="Unassembled WGS sequence"/>
</dbReference>
<feature type="domain" description="Methyltransferase" evidence="4">
    <location>
        <begin position="2"/>
        <end position="97"/>
    </location>
</feature>
<proteinExistence type="predicted"/>
<dbReference type="Pfam" id="PF13649">
    <property type="entry name" value="Methyltransf_25"/>
    <property type="match status" value="1"/>
</dbReference>
<accession>A0ABP9TQX5</accession>
<dbReference type="EMBL" id="BAABLK010000034">
    <property type="protein sequence ID" value="GAA5228087.1"/>
    <property type="molecule type" value="Genomic_DNA"/>
</dbReference>
<evidence type="ECO:0000256" key="2">
    <source>
        <dbReference type="ARBA" id="ARBA00022679"/>
    </source>
</evidence>
<dbReference type="InterPro" id="IPR029063">
    <property type="entry name" value="SAM-dependent_MTases_sf"/>
</dbReference>
<protein>
    <recommendedName>
        <fullName evidence="4">Methyltransferase domain-containing protein</fullName>
    </recommendedName>
</protein>
<keyword evidence="2" id="KW-0808">Transferase</keyword>
<evidence type="ECO:0000313" key="6">
    <source>
        <dbReference type="Proteomes" id="UP001501257"/>
    </source>
</evidence>
<dbReference type="SUPFAM" id="SSF53335">
    <property type="entry name" value="S-adenosyl-L-methionine-dependent methyltransferases"/>
    <property type="match status" value="1"/>
</dbReference>
<dbReference type="PANTHER" id="PTHR43464:SF19">
    <property type="entry name" value="UBIQUINONE BIOSYNTHESIS O-METHYLTRANSFERASE, MITOCHONDRIAL"/>
    <property type="match status" value="1"/>
</dbReference>
<dbReference type="CDD" id="cd02440">
    <property type="entry name" value="AdoMet_MTases"/>
    <property type="match status" value="1"/>
</dbReference>
<comment type="caution">
    <text evidence="5">The sequence shown here is derived from an EMBL/GenBank/DDBJ whole genome shotgun (WGS) entry which is preliminary data.</text>
</comment>
<evidence type="ECO:0000256" key="1">
    <source>
        <dbReference type="ARBA" id="ARBA00022603"/>
    </source>
</evidence>
<dbReference type="PANTHER" id="PTHR43464">
    <property type="entry name" value="METHYLTRANSFERASE"/>
    <property type="match status" value="1"/>
</dbReference>
<organism evidence="5 6">
    <name type="scientific">Paeniglutamicibacter antarcticus</name>
    <dbReference type="NCBI Taxonomy" id="494023"/>
    <lineage>
        <taxon>Bacteria</taxon>
        <taxon>Bacillati</taxon>
        <taxon>Actinomycetota</taxon>
        <taxon>Actinomycetes</taxon>
        <taxon>Micrococcales</taxon>
        <taxon>Micrococcaceae</taxon>
        <taxon>Paeniglutamicibacter</taxon>
    </lineage>
</organism>